<dbReference type="PATRIC" id="fig|1349767.4.peg.2799"/>
<organism evidence="1 2">
    <name type="scientific">Janthinobacterium agaricidamnosum NBRC 102515 = DSM 9628</name>
    <dbReference type="NCBI Taxonomy" id="1349767"/>
    <lineage>
        <taxon>Bacteria</taxon>
        <taxon>Pseudomonadati</taxon>
        <taxon>Pseudomonadota</taxon>
        <taxon>Betaproteobacteria</taxon>
        <taxon>Burkholderiales</taxon>
        <taxon>Oxalobacteraceae</taxon>
        <taxon>Janthinobacterium</taxon>
    </lineage>
</organism>
<keyword evidence="2" id="KW-1185">Reference proteome</keyword>
<name>W0V2Z2_9BURK</name>
<dbReference type="RefSeq" id="WP_038489406.1">
    <property type="nucleotide sequence ID" value="NZ_BCTH01000061.1"/>
</dbReference>
<dbReference type="eggNOG" id="ENOG50316A2">
    <property type="taxonomic scope" value="Bacteria"/>
</dbReference>
<protein>
    <submittedName>
        <fullName evidence="1">Uncharacterized protein</fullName>
    </submittedName>
</protein>
<dbReference type="EMBL" id="HG322949">
    <property type="protein sequence ID" value="CDG81728.1"/>
    <property type="molecule type" value="Genomic_DNA"/>
</dbReference>
<dbReference type="OrthoDB" id="8707779at2"/>
<accession>W0V2Z2</accession>
<reference evidence="1 2" key="1">
    <citation type="journal article" date="2015" name="Genome Announc.">
        <title>Genome Sequence of Mushroom Soft-Rot Pathogen Janthinobacterium agaricidamnosum.</title>
        <authorList>
            <person name="Graupner K."/>
            <person name="Lackner G."/>
            <person name="Hertweck C."/>
        </authorList>
    </citation>
    <scope>NUCLEOTIDE SEQUENCE [LARGE SCALE GENOMIC DNA]</scope>
    <source>
        <strain evidence="2">NBRC 102515 / DSM 9628</strain>
    </source>
</reference>
<evidence type="ECO:0000313" key="1">
    <source>
        <dbReference type="EMBL" id="CDG81728.1"/>
    </source>
</evidence>
<dbReference type="Proteomes" id="UP000027604">
    <property type="component" value="Chromosome I"/>
</dbReference>
<proteinExistence type="predicted"/>
<dbReference type="KEGG" id="jag:GJA_1073"/>
<evidence type="ECO:0000313" key="2">
    <source>
        <dbReference type="Proteomes" id="UP000027604"/>
    </source>
</evidence>
<gene>
    <name evidence="1" type="ORF">GJA_1073</name>
</gene>
<sequence>MSQSASSSKTAVIAGTLAGLLAAGLAGYYWHAQPAVTAPVAAVATASATASAAAPAATAPKAGARSKEQALADLMSLPELQAWSACIEQQSAGKSHGAVIEYDPEPMLIEGKSYWQLSFVENTPEAAHRWESFLVAQHSTEILVEDLIGDELLSLDRWRKEKRPMQRSGAQ</sequence>
<dbReference type="HOGENOM" id="CLU_1560873_0_0_4"/>
<dbReference type="AlphaFoldDB" id="W0V2Z2"/>